<feature type="chain" id="PRO_5032568302" evidence="7">
    <location>
        <begin position="21"/>
        <end position="285"/>
    </location>
</feature>
<keyword evidence="7" id="KW-0732">Signal</keyword>
<dbReference type="PANTHER" id="PTHR24276">
    <property type="entry name" value="POLYSERASE-RELATED"/>
    <property type="match status" value="1"/>
</dbReference>
<dbReference type="SMART" id="SM00020">
    <property type="entry name" value="Tryp_SPc"/>
    <property type="match status" value="1"/>
</dbReference>
<comment type="similarity">
    <text evidence="1">Belongs to the peptidase S1 family.</text>
</comment>
<accession>A0A811U0U8</accession>
<dbReference type="InterPro" id="IPR001314">
    <property type="entry name" value="Peptidase_S1A"/>
</dbReference>
<evidence type="ECO:0000256" key="1">
    <source>
        <dbReference type="ARBA" id="ARBA00007664"/>
    </source>
</evidence>
<dbReference type="InterPro" id="IPR018114">
    <property type="entry name" value="TRYPSIN_HIS"/>
</dbReference>
<dbReference type="InterPro" id="IPR009003">
    <property type="entry name" value="Peptidase_S1_PA"/>
</dbReference>
<comment type="caution">
    <text evidence="9">The sequence shown here is derived from an EMBL/GenBank/DDBJ whole genome shotgun (WGS) entry which is preliminary data.</text>
</comment>
<dbReference type="SUPFAM" id="SSF50494">
    <property type="entry name" value="Trypsin-like serine proteases"/>
    <property type="match status" value="1"/>
</dbReference>
<dbReference type="OrthoDB" id="6755574at2759"/>
<dbReference type="InterPro" id="IPR043504">
    <property type="entry name" value="Peptidase_S1_PA_chymotrypsin"/>
</dbReference>
<evidence type="ECO:0000256" key="6">
    <source>
        <dbReference type="RuleBase" id="RU363034"/>
    </source>
</evidence>
<evidence type="ECO:0000256" key="2">
    <source>
        <dbReference type="ARBA" id="ARBA00022670"/>
    </source>
</evidence>
<dbReference type="InterPro" id="IPR001254">
    <property type="entry name" value="Trypsin_dom"/>
</dbReference>
<proteinExistence type="inferred from homology"/>
<dbReference type="FunFam" id="2.40.10.10:FF:000150">
    <property type="entry name" value="Chymotrypsin-like protease CTRL-1"/>
    <property type="match status" value="1"/>
</dbReference>
<dbReference type="InterPro" id="IPR033116">
    <property type="entry name" value="TRYPSIN_SER"/>
</dbReference>
<keyword evidence="4 6" id="KW-0720">Serine protease</keyword>
<dbReference type="PROSITE" id="PS50240">
    <property type="entry name" value="TRYPSIN_DOM"/>
    <property type="match status" value="1"/>
</dbReference>
<keyword evidence="5" id="KW-1015">Disulfide bond</keyword>
<dbReference type="CDD" id="cd00190">
    <property type="entry name" value="Tryp_SPc"/>
    <property type="match status" value="1"/>
</dbReference>
<gene>
    <name evidence="9" type="ORF">CCAP1982_LOCUS805</name>
</gene>
<dbReference type="Gene3D" id="2.40.10.10">
    <property type="entry name" value="Trypsin-like serine proteases"/>
    <property type="match status" value="1"/>
</dbReference>
<evidence type="ECO:0000259" key="8">
    <source>
        <dbReference type="PROSITE" id="PS50240"/>
    </source>
</evidence>
<evidence type="ECO:0000256" key="3">
    <source>
        <dbReference type="ARBA" id="ARBA00022801"/>
    </source>
</evidence>
<name>A0A811U0U8_CERCA</name>
<dbReference type="GO" id="GO:0006508">
    <property type="term" value="P:proteolysis"/>
    <property type="evidence" value="ECO:0007669"/>
    <property type="project" value="UniProtKB-KW"/>
</dbReference>
<feature type="domain" description="Peptidase S1" evidence="8">
    <location>
        <begin position="49"/>
        <end position="285"/>
    </location>
</feature>
<evidence type="ECO:0000256" key="7">
    <source>
        <dbReference type="SAM" id="SignalP"/>
    </source>
</evidence>
<dbReference type="PANTHER" id="PTHR24276:SF95">
    <property type="entry name" value="PEPTIDASE S1 DOMAIN-CONTAINING PROTEIN"/>
    <property type="match status" value="1"/>
</dbReference>
<keyword evidence="2 6" id="KW-0645">Protease</keyword>
<keyword evidence="10" id="KW-1185">Reference proteome</keyword>
<dbReference type="GO" id="GO:0004252">
    <property type="term" value="F:serine-type endopeptidase activity"/>
    <property type="evidence" value="ECO:0007669"/>
    <property type="project" value="InterPro"/>
</dbReference>
<dbReference type="PROSITE" id="PS00134">
    <property type="entry name" value="TRYPSIN_HIS"/>
    <property type="match status" value="1"/>
</dbReference>
<dbReference type="Pfam" id="PF00089">
    <property type="entry name" value="Trypsin"/>
    <property type="match status" value="1"/>
</dbReference>
<dbReference type="Proteomes" id="UP000606786">
    <property type="component" value="Unassembled WGS sequence"/>
</dbReference>
<dbReference type="InterPro" id="IPR050430">
    <property type="entry name" value="Peptidase_S1"/>
</dbReference>
<dbReference type="EMBL" id="CAJHJT010000001">
    <property type="protein sequence ID" value="CAD6991916.1"/>
    <property type="molecule type" value="Genomic_DNA"/>
</dbReference>
<keyword evidence="3 6" id="KW-0378">Hydrolase</keyword>
<evidence type="ECO:0000313" key="9">
    <source>
        <dbReference type="EMBL" id="CAD6991916.1"/>
    </source>
</evidence>
<dbReference type="PRINTS" id="PR00722">
    <property type="entry name" value="CHYMOTRYPSIN"/>
</dbReference>
<dbReference type="PROSITE" id="PS00135">
    <property type="entry name" value="TRYPSIN_SER"/>
    <property type="match status" value="1"/>
</dbReference>
<feature type="signal peptide" evidence="7">
    <location>
        <begin position="1"/>
        <end position="20"/>
    </location>
</feature>
<evidence type="ECO:0000313" key="10">
    <source>
        <dbReference type="Proteomes" id="UP000606786"/>
    </source>
</evidence>
<evidence type="ECO:0000256" key="4">
    <source>
        <dbReference type="ARBA" id="ARBA00022825"/>
    </source>
</evidence>
<organism evidence="9 10">
    <name type="scientific">Ceratitis capitata</name>
    <name type="common">Mediterranean fruit fly</name>
    <name type="synonym">Tephritis capitata</name>
    <dbReference type="NCBI Taxonomy" id="7213"/>
    <lineage>
        <taxon>Eukaryota</taxon>
        <taxon>Metazoa</taxon>
        <taxon>Ecdysozoa</taxon>
        <taxon>Arthropoda</taxon>
        <taxon>Hexapoda</taxon>
        <taxon>Insecta</taxon>
        <taxon>Pterygota</taxon>
        <taxon>Neoptera</taxon>
        <taxon>Endopterygota</taxon>
        <taxon>Diptera</taxon>
        <taxon>Brachycera</taxon>
        <taxon>Muscomorpha</taxon>
        <taxon>Tephritoidea</taxon>
        <taxon>Tephritidae</taxon>
        <taxon>Ceratitis</taxon>
        <taxon>Ceratitis</taxon>
    </lineage>
</organism>
<evidence type="ECO:0000256" key="5">
    <source>
        <dbReference type="ARBA" id="ARBA00023157"/>
    </source>
</evidence>
<protein>
    <submittedName>
        <fullName evidence="9">(Mediterranean fruit fly) hypothetical protein</fullName>
    </submittedName>
</protein>
<reference evidence="9" key="1">
    <citation type="submission" date="2020-11" db="EMBL/GenBank/DDBJ databases">
        <authorList>
            <person name="Whitehead M."/>
        </authorList>
    </citation>
    <scope>NUCLEOTIDE SEQUENCE</scope>
    <source>
        <strain evidence="9">EGII</strain>
    </source>
</reference>
<dbReference type="AlphaFoldDB" id="A0A811U0U8"/>
<sequence>MGSKIAATLLSLYLLGIVESSPSHMKATGTVIDLDSYFESHDVDSQERVVGGAAVPDGEYIPYQISMQYRTRSGKDRHFCGGSIISPNRILTAAHCVNGQDAKRISVVAGIRDLNDSTGIRSQVLSYEIHENYEELVTSDIAILKIEPAYELDGTRVNQIDVGGSDKVDGGRDVTLSGWGAMWHVGQGPLAIYPTLLQRMSYKTITNDQCKKVMTQLSDTEICALERFGKGACNGDSGGPLVMENGSSLKQVGVVSYGTALCASNNPDVYTRVSMFDDWIKARLA</sequence>